<dbReference type="Gene3D" id="3.30.420.10">
    <property type="entry name" value="Ribonuclease H-like superfamily/Ribonuclease H"/>
    <property type="match status" value="1"/>
</dbReference>
<feature type="domain" description="Transposase Tc1-like" evidence="2">
    <location>
        <begin position="38"/>
        <end position="107"/>
    </location>
</feature>
<dbReference type="Pfam" id="PF01498">
    <property type="entry name" value="HTH_Tnp_Tc3_2"/>
    <property type="match status" value="1"/>
</dbReference>
<evidence type="ECO:0000256" key="1">
    <source>
        <dbReference type="SAM" id="MobiDB-lite"/>
    </source>
</evidence>
<comment type="caution">
    <text evidence="3">The sequence shown here is derived from an EMBL/GenBank/DDBJ whole genome shotgun (WGS) entry which is preliminary data.</text>
</comment>
<evidence type="ECO:0000259" key="2">
    <source>
        <dbReference type="Pfam" id="PF01498"/>
    </source>
</evidence>
<protein>
    <submittedName>
        <fullName evidence="3">Homeodomain-like DNA binding domain-containing transcription factor</fullName>
    </submittedName>
</protein>
<dbReference type="GO" id="GO:0006313">
    <property type="term" value="P:DNA transposition"/>
    <property type="evidence" value="ECO:0007669"/>
    <property type="project" value="InterPro"/>
</dbReference>
<dbReference type="OrthoDB" id="2446457at2759"/>
<keyword evidence="3" id="KW-0371">Homeobox</keyword>
<dbReference type="InterPro" id="IPR002492">
    <property type="entry name" value="Transposase_Tc1-like"/>
</dbReference>
<feature type="region of interest" description="Disordered" evidence="1">
    <location>
        <begin position="218"/>
        <end position="237"/>
    </location>
</feature>
<evidence type="ECO:0000313" key="4">
    <source>
        <dbReference type="Proteomes" id="UP000077051"/>
    </source>
</evidence>
<keyword evidence="4" id="KW-1185">Reference proteome</keyword>
<sequence length="237" mass="27250">MSKSTVQSVIQRINQKGSPLPDHGTGAANKKLSERDERSLVRIVRKDPFVLYNQILAELRSHEIHISKPTLVRYLHAQGFGSYFAAHKPKLTDKEIKERLRWAKERINWTSEKTGSLSSKKTGLPATQIKRFDKWPSNSPDLNPLEHVWACLEWLIAKEKAHIENIEELKPQKDHFQQPIVRKLSLKDTSGSSDRCLILMCKRLRLSISTKLIHTTKKEGYGSKNHKKEGKVTRGHH</sequence>
<name>A0A168J6S4_MUCCL</name>
<dbReference type="InterPro" id="IPR036397">
    <property type="entry name" value="RNaseH_sf"/>
</dbReference>
<dbReference type="EMBL" id="AMYB01000006">
    <property type="protein sequence ID" value="OAD00821.1"/>
    <property type="molecule type" value="Genomic_DNA"/>
</dbReference>
<feature type="compositionally biased region" description="Basic residues" evidence="1">
    <location>
        <begin position="224"/>
        <end position="237"/>
    </location>
</feature>
<feature type="compositionally biased region" description="Polar residues" evidence="1">
    <location>
        <begin position="1"/>
        <end position="17"/>
    </location>
</feature>
<dbReference type="Proteomes" id="UP000077051">
    <property type="component" value="Unassembled WGS sequence"/>
</dbReference>
<keyword evidence="3" id="KW-0238">DNA-binding</keyword>
<reference evidence="3 4" key="1">
    <citation type="submission" date="2015-06" db="EMBL/GenBank/DDBJ databases">
        <title>Expansion of signal transduction pathways in fungi by whole-genome duplication.</title>
        <authorList>
            <consortium name="DOE Joint Genome Institute"/>
            <person name="Corrochano L.M."/>
            <person name="Kuo A."/>
            <person name="Marcet-Houben M."/>
            <person name="Polaino S."/>
            <person name="Salamov A."/>
            <person name="Villalobos J.M."/>
            <person name="Alvarez M.I."/>
            <person name="Avalos J."/>
            <person name="Benito E.P."/>
            <person name="Benoit I."/>
            <person name="Burger G."/>
            <person name="Camino L.P."/>
            <person name="Canovas D."/>
            <person name="Cerda-Olmedo E."/>
            <person name="Cheng J.-F."/>
            <person name="Dominguez A."/>
            <person name="Elias M."/>
            <person name="Eslava A.P."/>
            <person name="Glaser F."/>
            <person name="Grimwood J."/>
            <person name="Gutierrez G."/>
            <person name="Heitman J."/>
            <person name="Henrissat B."/>
            <person name="Iturriaga E.A."/>
            <person name="Lang B.F."/>
            <person name="Lavin J.L."/>
            <person name="Lee S."/>
            <person name="Li W."/>
            <person name="Lindquist E."/>
            <person name="Lopez-Garcia S."/>
            <person name="Luque E.M."/>
            <person name="Marcos A.T."/>
            <person name="Martin J."/>
            <person name="Mccluskey K."/>
            <person name="Medina H.R."/>
            <person name="Miralles-Duran A."/>
            <person name="Miyazaki A."/>
            <person name="Munoz-Torres E."/>
            <person name="Oguiza J.A."/>
            <person name="Ohm R."/>
            <person name="Olmedo M."/>
            <person name="Orejas M."/>
            <person name="Ortiz-Castellanos L."/>
            <person name="Pisabarro A.G."/>
            <person name="Rodriguez-Romero J."/>
            <person name="Ruiz-Herrera J."/>
            <person name="Ruiz-Vazquez R."/>
            <person name="Sanz C."/>
            <person name="Schackwitz W."/>
            <person name="Schmutz J."/>
            <person name="Shahriari M."/>
            <person name="Shelest E."/>
            <person name="Silva-Franco F."/>
            <person name="Soanes D."/>
            <person name="Syed K."/>
            <person name="Tagua V.G."/>
            <person name="Talbot N.J."/>
            <person name="Thon M."/>
            <person name="De Vries R.P."/>
            <person name="Wiebenga A."/>
            <person name="Yadav J.S."/>
            <person name="Braun E.L."/>
            <person name="Baker S."/>
            <person name="Garre V."/>
            <person name="Horwitz B."/>
            <person name="Torres-Martinez S."/>
            <person name="Idnurm A."/>
            <person name="Herrera-Estrella A."/>
            <person name="Gabaldon T."/>
            <person name="Grigoriev I.V."/>
        </authorList>
    </citation>
    <scope>NUCLEOTIDE SEQUENCE [LARGE SCALE GENOMIC DNA]</scope>
    <source>
        <strain evidence="3 4">CBS 277.49</strain>
    </source>
</reference>
<dbReference type="GO" id="GO:0003677">
    <property type="term" value="F:DNA binding"/>
    <property type="evidence" value="ECO:0007669"/>
    <property type="project" value="UniProtKB-KW"/>
</dbReference>
<dbReference type="AlphaFoldDB" id="A0A168J6S4"/>
<accession>A0A168J6S4</accession>
<dbReference type="GO" id="GO:0015074">
    <property type="term" value="P:DNA integration"/>
    <property type="evidence" value="ECO:0007669"/>
    <property type="project" value="InterPro"/>
</dbReference>
<dbReference type="VEuPathDB" id="FungiDB:MUCCIDRAFT_85042"/>
<dbReference type="STRING" id="747725.A0A168J6S4"/>
<proteinExistence type="predicted"/>
<gene>
    <name evidence="3" type="ORF">MUCCIDRAFT_85042</name>
</gene>
<organism evidence="3 4">
    <name type="scientific">Mucor lusitanicus CBS 277.49</name>
    <dbReference type="NCBI Taxonomy" id="747725"/>
    <lineage>
        <taxon>Eukaryota</taxon>
        <taxon>Fungi</taxon>
        <taxon>Fungi incertae sedis</taxon>
        <taxon>Mucoromycota</taxon>
        <taxon>Mucoromycotina</taxon>
        <taxon>Mucoromycetes</taxon>
        <taxon>Mucorales</taxon>
        <taxon>Mucorineae</taxon>
        <taxon>Mucoraceae</taxon>
        <taxon>Mucor</taxon>
    </lineage>
</organism>
<evidence type="ECO:0000313" key="3">
    <source>
        <dbReference type="EMBL" id="OAD00821.1"/>
    </source>
</evidence>
<feature type="region of interest" description="Disordered" evidence="1">
    <location>
        <begin position="1"/>
        <end position="33"/>
    </location>
</feature>